<name>A0A921ZXK5_CARIL</name>
<evidence type="ECO:0000313" key="2">
    <source>
        <dbReference type="Proteomes" id="UP000811246"/>
    </source>
</evidence>
<protein>
    <submittedName>
        <fullName evidence="1">Uncharacterized protein</fullName>
    </submittedName>
</protein>
<accession>A0A921ZXK5</accession>
<comment type="caution">
    <text evidence="1">The sequence shown here is derived from an EMBL/GenBank/DDBJ whole genome shotgun (WGS) entry which is preliminary data.</text>
</comment>
<evidence type="ECO:0000313" key="1">
    <source>
        <dbReference type="EMBL" id="KAG6618038.1"/>
    </source>
</evidence>
<sequence length="39" mass="4460">MLLEVLEVKKRHAEDVAAYMWILVGALKEAWGKVDGKDF</sequence>
<dbReference type="EMBL" id="MU229045">
    <property type="protein sequence ID" value="KAG6618038.1"/>
    <property type="molecule type" value="Genomic_DNA"/>
</dbReference>
<organism evidence="1 2">
    <name type="scientific">Carya illinoinensis</name>
    <name type="common">Pecan</name>
    <dbReference type="NCBI Taxonomy" id="32201"/>
    <lineage>
        <taxon>Eukaryota</taxon>
        <taxon>Viridiplantae</taxon>
        <taxon>Streptophyta</taxon>
        <taxon>Embryophyta</taxon>
        <taxon>Tracheophyta</taxon>
        <taxon>Spermatophyta</taxon>
        <taxon>Magnoliopsida</taxon>
        <taxon>eudicotyledons</taxon>
        <taxon>Gunneridae</taxon>
        <taxon>Pentapetalae</taxon>
        <taxon>rosids</taxon>
        <taxon>fabids</taxon>
        <taxon>Fagales</taxon>
        <taxon>Juglandaceae</taxon>
        <taxon>Carya</taxon>
    </lineage>
</organism>
<proteinExistence type="predicted"/>
<reference evidence="1" key="1">
    <citation type="submission" date="2021-01" db="EMBL/GenBank/DDBJ databases">
        <authorList>
            <person name="Lovell J.T."/>
            <person name="Bentley N."/>
            <person name="Bhattarai G."/>
            <person name="Jenkins J.W."/>
            <person name="Sreedasyam A."/>
            <person name="Alarcon Y."/>
            <person name="Bock C."/>
            <person name="Boston L."/>
            <person name="Carlson J."/>
            <person name="Cervantes K."/>
            <person name="Clermont K."/>
            <person name="Krom N."/>
            <person name="Kubenka K."/>
            <person name="Mamidi S."/>
            <person name="Mattison C."/>
            <person name="Monteros M."/>
            <person name="Pisani C."/>
            <person name="Plott C."/>
            <person name="Rajasekar S."/>
            <person name="Rhein H.S."/>
            <person name="Rohla C."/>
            <person name="Song M."/>
            <person name="Hilaire R.S."/>
            <person name="Shu S."/>
            <person name="Wells L."/>
            <person name="Wang X."/>
            <person name="Webber J."/>
            <person name="Heerema R.J."/>
            <person name="Klein P."/>
            <person name="Conner P."/>
            <person name="Grauke L."/>
            <person name="Grimwood J."/>
            <person name="Schmutz J."/>
            <person name="Randall J.J."/>
        </authorList>
    </citation>
    <scope>NUCLEOTIDE SEQUENCE</scope>
    <source>
        <tissue evidence="1">Leaf</tissue>
    </source>
</reference>
<gene>
    <name evidence="1" type="ORF">I3842_Q133700</name>
</gene>
<dbReference type="Proteomes" id="UP000811246">
    <property type="component" value="Unassembled WGS sequence"/>
</dbReference>
<dbReference type="AlphaFoldDB" id="A0A921ZXK5"/>